<organism evidence="3 4">
    <name type="scientific">Roseospirillum parvum</name>
    <dbReference type="NCBI Taxonomy" id="83401"/>
    <lineage>
        <taxon>Bacteria</taxon>
        <taxon>Pseudomonadati</taxon>
        <taxon>Pseudomonadota</taxon>
        <taxon>Alphaproteobacteria</taxon>
        <taxon>Rhodospirillales</taxon>
        <taxon>Rhodospirillaceae</taxon>
        <taxon>Roseospirillum</taxon>
    </lineage>
</organism>
<proteinExistence type="predicted"/>
<feature type="chain" id="PRO_5011472257" evidence="2">
    <location>
        <begin position="39"/>
        <end position="970"/>
    </location>
</feature>
<dbReference type="PANTHER" id="PTHR11102">
    <property type="entry name" value="SEL-1-LIKE PROTEIN"/>
    <property type="match status" value="1"/>
</dbReference>
<feature type="compositionally biased region" description="Low complexity" evidence="1">
    <location>
        <begin position="51"/>
        <end position="80"/>
    </location>
</feature>
<dbReference type="STRING" id="83401.SAMN05421742_101427"/>
<dbReference type="Proteomes" id="UP000217076">
    <property type="component" value="Unassembled WGS sequence"/>
</dbReference>
<dbReference type="OrthoDB" id="9797030at2"/>
<keyword evidence="4" id="KW-1185">Reference proteome</keyword>
<dbReference type="Gene3D" id="1.25.40.10">
    <property type="entry name" value="Tetratricopeptide repeat domain"/>
    <property type="match status" value="1"/>
</dbReference>
<dbReference type="EMBL" id="FNCV01000001">
    <property type="protein sequence ID" value="SDG50753.1"/>
    <property type="molecule type" value="Genomic_DNA"/>
</dbReference>
<protein>
    <submittedName>
        <fullName evidence="3">Sel1 repeat-containing protein</fullName>
    </submittedName>
</protein>
<reference evidence="4" key="1">
    <citation type="submission" date="2016-10" db="EMBL/GenBank/DDBJ databases">
        <authorList>
            <person name="Varghese N."/>
            <person name="Submissions S."/>
        </authorList>
    </citation>
    <scope>NUCLEOTIDE SEQUENCE [LARGE SCALE GENOMIC DNA]</scope>
    <source>
        <strain evidence="4">930I</strain>
    </source>
</reference>
<gene>
    <name evidence="3" type="ORF">SAMN05421742_101427</name>
</gene>
<dbReference type="InterPro" id="IPR011990">
    <property type="entry name" value="TPR-like_helical_dom_sf"/>
</dbReference>
<dbReference type="SMART" id="SM00671">
    <property type="entry name" value="SEL1"/>
    <property type="match status" value="3"/>
</dbReference>
<feature type="region of interest" description="Disordered" evidence="1">
    <location>
        <begin position="287"/>
        <end position="323"/>
    </location>
</feature>
<evidence type="ECO:0000313" key="4">
    <source>
        <dbReference type="Proteomes" id="UP000217076"/>
    </source>
</evidence>
<dbReference type="InterPro" id="IPR006597">
    <property type="entry name" value="Sel1-like"/>
</dbReference>
<feature type="region of interest" description="Disordered" evidence="1">
    <location>
        <begin position="816"/>
        <end position="836"/>
    </location>
</feature>
<keyword evidence="2" id="KW-0732">Signal</keyword>
<dbReference type="SUPFAM" id="SSF81901">
    <property type="entry name" value="HCP-like"/>
    <property type="match status" value="1"/>
</dbReference>
<dbReference type="InterPro" id="IPR050767">
    <property type="entry name" value="Sel1_AlgK"/>
</dbReference>
<sequence>MGMGLMARRAKAASGVGAGRWALAMGLAILLLAAPALAQESSSGGAPPEPADGSSASDRGDSGAAPADGATPDPADGPSPAEAPAADDTPRPAGAPADAVRPDDAEQARREAAFAAMLEQADKRKALEAEARKAGAGGMYRLARRYEDGEGVTANDTLAWSWYQRAADSGHVEAMVRVAEFFETGRGVPQSFNDAYTWFEKAAEKGHPVAMGKTGELLLEGRGVTRDISAAESWLRKAVVAGDSEAQFIVAELVDKGVMEPVPLPGETDPEDPKARRVLALVRHVAGLPPLPPRPEEMARPGPNGAGGTGRDGDPAQGEADDPTLGMIPIAPGQYTFELGEPMRILALEPESDSGFSFSRDLLEPLDPALYAVAGGGKTEDGKAEDGKAVPLDRRPAWLVYLPRARLWLPEGEVSLRLGTILLRVVDLGQGRWLMEPRIPTRFEIHHAESNLGVVVRWASDAVRLVWSEDLGTFSAADYLLDGLQMDVLDGAVAFSISHVEGGGAVLPRAGGKPDDPLGVLYDYQEDFEMSGLRLRFRDSLANPDSTPSVEMVLGRITSESRARGMALGRLVDLARELGIDLYRQEYNPERLLARLGEPISLPLMAESGMADFVLHDLSVDDHRKDMHFHLGRLGSKVTYLSARAPDAAELAEPTPLPAETDQPMNLEQLPQQAPEAVGQTDEPAPLDPGQSRFGMGFEMTGLVLPEPGEEVDPEERRTWENALALAPDRVAVELGFDRVPEEALVNGMVEEMRQLGVDLSGLDPAQDPVAAAELERRVLEAFGNLVEAAMTSPVRLDVREVAYLNDLFGLSVSGEVEPVLTDPESSPAPTPPDDGPMAMGPELDMLGLDGAAARGYLTLRVRGFEALIAAAIKTAGPMAGMMLGMPPAMGQMPPDGSAQVEADIAQQAALLELVGRLRDLAEIDSDPQGREVLIYTFAFGPEHQPVINGRLMEEVVEMLTPPQATLQEQ</sequence>
<dbReference type="PANTHER" id="PTHR11102:SF160">
    <property type="entry name" value="ERAD-ASSOCIATED E3 UBIQUITIN-PROTEIN LIGASE COMPONENT HRD3"/>
    <property type="match status" value="1"/>
</dbReference>
<evidence type="ECO:0000256" key="1">
    <source>
        <dbReference type="SAM" id="MobiDB-lite"/>
    </source>
</evidence>
<dbReference type="AlphaFoldDB" id="A0A1G7UT98"/>
<evidence type="ECO:0000256" key="2">
    <source>
        <dbReference type="SAM" id="SignalP"/>
    </source>
</evidence>
<feature type="region of interest" description="Disordered" evidence="1">
    <location>
        <begin position="38"/>
        <end position="109"/>
    </location>
</feature>
<name>A0A1G7UT98_9PROT</name>
<feature type="compositionally biased region" description="Basic and acidic residues" evidence="1">
    <location>
        <begin position="100"/>
        <end position="109"/>
    </location>
</feature>
<evidence type="ECO:0000313" key="3">
    <source>
        <dbReference type="EMBL" id="SDG50753.1"/>
    </source>
</evidence>
<feature type="signal peptide" evidence="2">
    <location>
        <begin position="1"/>
        <end position="38"/>
    </location>
</feature>
<dbReference type="Pfam" id="PF08238">
    <property type="entry name" value="Sel1"/>
    <property type="match status" value="3"/>
</dbReference>
<accession>A0A1G7UT98</accession>